<evidence type="ECO:0000256" key="7">
    <source>
        <dbReference type="SAM" id="MobiDB-lite"/>
    </source>
</evidence>
<sequence>SHCRRRKASFSDLRSSASAKRRMATATYPPPPPYYRLYKDYSESPSSVPEPPSPIEGSYVCFGGNYTTEDVLPSLEEQGVPQLYPNDSNVDYKKELRSLNRELQLHILELADVLVERPSQYAKRIGDISSVFKNLHHLLNSLRPHQARATLIHVMELQIQQRKQAVEDIKRFVILFKFSMDVAWWMEAAPPQIIFPEKPSTCPILETILEERETEEDDDEHEKEDV</sequence>
<comment type="subunit">
    <text evidence="6">Component of the Mediator complex.</text>
</comment>
<dbReference type="InterPro" id="IPR044888">
    <property type="entry name" value="Mediatior_Med7_sf"/>
</dbReference>
<dbReference type="InterPro" id="IPR037212">
    <property type="entry name" value="Med7/Med21-like"/>
</dbReference>
<evidence type="ECO:0000256" key="4">
    <source>
        <dbReference type="ARBA" id="ARBA00023163"/>
    </source>
</evidence>
<dbReference type="EMBL" id="HG994364">
    <property type="protein sequence ID" value="CAF2362403.1"/>
    <property type="molecule type" value="Genomic_DNA"/>
</dbReference>
<accession>A0A817BI34</accession>
<reference evidence="8" key="1">
    <citation type="submission" date="2021-01" db="EMBL/GenBank/DDBJ databases">
        <authorList>
            <consortium name="Genoscope - CEA"/>
            <person name="William W."/>
        </authorList>
    </citation>
    <scope>NUCLEOTIDE SEQUENCE</scope>
</reference>
<name>A0A817BI34_BRANA</name>
<evidence type="ECO:0000313" key="8">
    <source>
        <dbReference type="EMBL" id="CAF2362403.1"/>
    </source>
</evidence>
<dbReference type="PANTHER" id="PTHR21428:SF11">
    <property type="entry name" value="MEDIATOR OF RNA POLYMERASE II TRANSCRIPTION SUBUNIT 7"/>
    <property type="match status" value="1"/>
</dbReference>
<dbReference type="AlphaFoldDB" id="A0A817BI34"/>
<dbReference type="GO" id="GO:0016592">
    <property type="term" value="C:mediator complex"/>
    <property type="evidence" value="ECO:0007669"/>
    <property type="project" value="InterPro"/>
</dbReference>
<feature type="non-terminal residue" evidence="8">
    <location>
        <position position="1"/>
    </location>
</feature>
<evidence type="ECO:0000256" key="3">
    <source>
        <dbReference type="ARBA" id="ARBA00023015"/>
    </source>
</evidence>
<dbReference type="GO" id="GO:0003712">
    <property type="term" value="F:transcription coregulator activity"/>
    <property type="evidence" value="ECO:0007669"/>
    <property type="project" value="InterPro"/>
</dbReference>
<gene>
    <name evidence="8" type="ORF">DARMORV10_A10P32710.1</name>
</gene>
<evidence type="ECO:0000256" key="1">
    <source>
        <dbReference type="ARBA" id="ARBA00004123"/>
    </source>
</evidence>
<comment type="subcellular location">
    <subcellularLocation>
        <location evidence="1 6">Nucleus</location>
    </subcellularLocation>
</comment>
<evidence type="ECO:0000256" key="2">
    <source>
        <dbReference type="ARBA" id="ARBA00009994"/>
    </source>
</evidence>
<organism evidence="8">
    <name type="scientific">Brassica napus</name>
    <name type="common">Rape</name>
    <dbReference type="NCBI Taxonomy" id="3708"/>
    <lineage>
        <taxon>Eukaryota</taxon>
        <taxon>Viridiplantae</taxon>
        <taxon>Streptophyta</taxon>
        <taxon>Embryophyta</taxon>
        <taxon>Tracheophyta</taxon>
        <taxon>Spermatophyta</taxon>
        <taxon>Magnoliopsida</taxon>
        <taxon>eudicotyledons</taxon>
        <taxon>Gunneridae</taxon>
        <taxon>Pentapetalae</taxon>
        <taxon>rosids</taxon>
        <taxon>malvids</taxon>
        <taxon>Brassicales</taxon>
        <taxon>Brassicaceae</taxon>
        <taxon>Brassiceae</taxon>
        <taxon>Brassica</taxon>
    </lineage>
</organism>
<keyword evidence="5 6" id="KW-0539">Nucleus</keyword>
<evidence type="ECO:0000256" key="6">
    <source>
        <dbReference type="RuleBase" id="RU364060"/>
    </source>
</evidence>
<dbReference type="Gene3D" id="6.10.140.200">
    <property type="match status" value="1"/>
</dbReference>
<comment type="similarity">
    <text evidence="2 6">Belongs to the Mediator complex subunit 7 family.</text>
</comment>
<keyword evidence="3 6" id="KW-0805">Transcription regulation</keyword>
<comment type="function">
    <text evidence="6">Component of the Mediator complex, a coactivator involved in the regulated transcription of nearly all RNA polymerase II-dependent genes. Mediator functions as a bridge to convey information from gene-specific regulatory proteins to the basal RNA polymerase II transcription machinery.</text>
</comment>
<dbReference type="GO" id="GO:0006357">
    <property type="term" value="P:regulation of transcription by RNA polymerase II"/>
    <property type="evidence" value="ECO:0007669"/>
    <property type="project" value="InterPro"/>
</dbReference>
<dbReference type="SUPFAM" id="SSF140718">
    <property type="entry name" value="Mediator hinge subcomplex-like"/>
    <property type="match status" value="1"/>
</dbReference>
<protein>
    <recommendedName>
        <fullName evidence="6">Mediator of RNA polymerase II transcription subunit 7</fullName>
    </recommendedName>
</protein>
<feature type="region of interest" description="Disordered" evidence="7">
    <location>
        <begin position="1"/>
        <end position="31"/>
    </location>
</feature>
<keyword evidence="6" id="KW-0010">Activator</keyword>
<dbReference type="PANTHER" id="PTHR21428">
    <property type="entry name" value="MEDIATOR OF RNA POLYMERASE II TRANSCRIPTION SUBUNIT 7"/>
    <property type="match status" value="1"/>
</dbReference>
<dbReference type="Pfam" id="PF05983">
    <property type="entry name" value="Med7"/>
    <property type="match status" value="1"/>
</dbReference>
<keyword evidence="4 6" id="KW-0804">Transcription</keyword>
<dbReference type="InterPro" id="IPR009244">
    <property type="entry name" value="Mediatior_Med7"/>
</dbReference>
<proteinExistence type="inferred from homology"/>
<evidence type="ECO:0000256" key="5">
    <source>
        <dbReference type="ARBA" id="ARBA00023242"/>
    </source>
</evidence>
<dbReference type="Proteomes" id="UP001295469">
    <property type="component" value="Chromosome A10"/>
</dbReference>